<dbReference type="GO" id="GO:0003677">
    <property type="term" value="F:DNA binding"/>
    <property type="evidence" value="ECO:0007669"/>
    <property type="project" value="UniProtKB-KW"/>
</dbReference>
<evidence type="ECO:0000256" key="1">
    <source>
        <dbReference type="SAM" id="Coils"/>
    </source>
</evidence>
<dbReference type="AlphaFoldDB" id="A0A2N5CJC1"/>
<reference evidence="2 3" key="1">
    <citation type="submission" date="2017-12" db="EMBL/GenBank/DDBJ databases">
        <title>Genome sequence of the active heterotrophic nitrifier-denitrifier, Cupriavidus pauculus UM1.</title>
        <authorList>
            <person name="Putonti C."/>
            <person name="Castignetti D."/>
        </authorList>
    </citation>
    <scope>NUCLEOTIDE SEQUENCE [LARGE SCALE GENOMIC DNA]</scope>
    <source>
        <strain evidence="2 3">UM1</strain>
    </source>
</reference>
<dbReference type="Proteomes" id="UP000234341">
    <property type="component" value="Unassembled WGS sequence"/>
</dbReference>
<accession>A0A2N5CJC1</accession>
<keyword evidence="1" id="KW-0175">Coiled coil</keyword>
<dbReference type="InterPro" id="IPR046703">
    <property type="entry name" value="DUF6776"/>
</dbReference>
<name>A0A2N5CJC1_9BURK</name>
<keyword evidence="2" id="KW-0238">DNA-binding</keyword>
<protein>
    <submittedName>
        <fullName evidence="2">DNA-binding protein</fullName>
    </submittedName>
</protein>
<feature type="coiled-coil region" evidence="1">
    <location>
        <begin position="104"/>
        <end position="131"/>
    </location>
</feature>
<dbReference type="RefSeq" id="WP_101680087.1">
    <property type="nucleotide sequence ID" value="NZ_PJRP01000001.1"/>
</dbReference>
<sequence length="251" mass="27662">MGVKYRPLRPRGRLRAGRAIVRTYRPWRSWLFVAVLVGVVGAVAGVAAYEAGRRSAAPRGTDADLVAAHDRLRQQFADVSTERDSLRQSANTAEAQLKMAHTAHERMAEQVKSAQAEVAQLKEDLGFFESLLPATGDTSGIHVRSFRVALDETQPRALHYRLLIMQGGSKAFVEQPEFKGDVQFTISANRHDKPLTLTLPQPGDAPLPAIRLTHYQRIEGDLAIPQDAEVRAVSVRIVQNGQVRTTQTATP</sequence>
<dbReference type="Pfam" id="PF20567">
    <property type="entry name" value="DUF6776"/>
    <property type="match status" value="1"/>
</dbReference>
<organism evidence="2 3">
    <name type="scientific">Cupriavidus pauculus</name>
    <dbReference type="NCBI Taxonomy" id="82633"/>
    <lineage>
        <taxon>Bacteria</taxon>
        <taxon>Pseudomonadati</taxon>
        <taxon>Pseudomonadota</taxon>
        <taxon>Betaproteobacteria</taxon>
        <taxon>Burkholderiales</taxon>
        <taxon>Burkholderiaceae</taxon>
        <taxon>Cupriavidus</taxon>
    </lineage>
</organism>
<dbReference type="EMBL" id="PJRP01000001">
    <property type="protein sequence ID" value="PLQ02311.1"/>
    <property type="molecule type" value="Genomic_DNA"/>
</dbReference>
<dbReference type="OrthoDB" id="8585321at2"/>
<proteinExistence type="predicted"/>
<evidence type="ECO:0000313" key="3">
    <source>
        <dbReference type="Proteomes" id="UP000234341"/>
    </source>
</evidence>
<gene>
    <name evidence="2" type="ORF">CYJ10_03185</name>
</gene>
<comment type="caution">
    <text evidence="2">The sequence shown here is derived from an EMBL/GenBank/DDBJ whole genome shotgun (WGS) entry which is preliminary data.</text>
</comment>
<evidence type="ECO:0000313" key="2">
    <source>
        <dbReference type="EMBL" id="PLQ02311.1"/>
    </source>
</evidence>